<evidence type="ECO:0000256" key="1">
    <source>
        <dbReference type="SAM" id="MobiDB-lite"/>
    </source>
</evidence>
<evidence type="ECO:0000313" key="2">
    <source>
        <dbReference type="EMBL" id="KAF0896477.1"/>
    </source>
</evidence>
<sequence length="79" mass="7945">MSRSLAAATGKPLTAFPWHAAEGGRGDVVRGGGQGCGGAMGRPERQRFHGGGRAEASGEDARTTPEGGPGWAARLSAAR</sequence>
<protein>
    <submittedName>
        <fullName evidence="2">Uncharacterized protein</fullName>
    </submittedName>
</protein>
<comment type="caution">
    <text evidence="2">The sequence shown here is derived from an EMBL/GenBank/DDBJ whole genome shotgun (WGS) entry which is preliminary data.</text>
</comment>
<dbReference type="EMBL" id="SPHZ02000010">
    <property type="protein sequence ID" value="KAF0896477.1"/>
    <property type="molecule type" value="Genomic_DNA"/>
</dbReference>
<proteinExistence type="predicted"/>
<dbReference type="AlphaFoldDB" id="A0A6G1C903"/>
<feature type="region of interest" description="Disordered" evidence="1">
    <location>
        <begin position="1"/>
        <end position="79"/>
    </location>
</feature>
<accession>A0A6G1C903</accession>
<evidence type="ECO:0000313" key="3">
    <source>
        <dbReference type="Proteomes" id="UP000479710"/>
    </source>
</evidence>
<gene>
    <name evidence="2" type="ORF">E2562_024338</name>
</gene>
<dbReference type="Proteomes" id="UP000479710">
    <property type="component" value="Unassembled WGS sequence"/>
</dbReference>
<name>A0A6G1C903_9ORYZ</name>
<keyword evidence="3" id="KW-1185">Reference proteome</keyword>
<reference evidence="2 3" key="1">
    <citation type="submission" date="2019-11" db="EMBL/GenBank/DDBJ databases">
        <title>Whole genome sequence of Oryza granulata.</title>
        <authorList>
            <person name="Li W."/>
        </authorList>
    </citation>
    <scope>NUCLEOTIDE SEQUENCE [LARGE SCALE GENOMIC DNA]</scope>
    <source>
        <strain evidence="3">cv. Menghai</strain>
        <tissue evidence="2">Leaf</tissue>
    </source>
</reference>
<organism evidence="2 3">
    <name type="scientific">Oryza meyeriana var. granulata</name>
    <dbReference type="NCBI Taxonomy" id="110450"/>
    <lineage>
        <taxon>Eukaryota</taxon>
        <taxon>Viridiplantae</taxon>
        <taxon>Streptophyta</taxon>
        <taxon>Embryophyta</taxon>
        <taxon>Tracheophyta</taxon>
        <taxon>Spermatophyta</taxon>
        <taxon>Magnoliopsida</taxon>
        <taxon>Liliopsida</taxon>
        <taxon>Poales</taxon>
        <taxon>Poaceae</taxon>
        <taxon>BOP clade</taxon>
        <taxon>Oryzoideae</taxon>
        <taxon>Oryzeae</taxon>
        <taxon>Oryzinae</taxon>
        <taxon>Oryza</taxon>
        <taxon>Oryza meyeriana</taxon>
    </lineage>
</organism>
<feature type="compositionally biased region" description="Gly residues" evidence="1">
    <location>
        <begin position="29"/>
        <end position="40"/>
    </location>
</feature>